<dbReference type="AlphaFoldDB" id="A0A6N2MJ36"/>
<gene>
    <name evidence="1" type="ORF">SVIM_LOCUS377591</name>
</gene>
<evidence type="ECO:0000313" key="1">
    <source>
        <dbReference type="EMBL" id="VFU54171.1"/>
    </source>
</evidence>
<dbReference type="EMBL" id="CAADRP010001830">
    <property type="protein sequence ID" value="VFU54171.1"/>
    <property type="molecule type" value="Genomic_DNA"/>
</dbReference>
<accession>A0A6N2MJ36</accession>
<protein>
    <submittedName>
        <fullName evidence="1">Uncharacterized protein</fullName>
    </submittedName>
</protein>
<name>A0A6N2MJ36_SALVM</name>
<proteinExistence type="predicted"/>
<reference evidence="1" key="1">
    <citation type="submission" date="2019-03" db="EMBL/GenBank/DDBJ databases">
        <authorList>
            <person name="Mank J."/>
            <person name="Almeida P."/>
        </authorList>
    </citation>
    <scope>NUCLEOTIDE SEQUENCE</scope>
    <source>
        <strain evidence="1">78183</strain>
    </source>
</reference>
<sequence>MIYKDKNTGKLPWICRWPLFLFYEEDGVLVTFCCSSRLSLYTNLLTSIRETRWNFRSRACLSYRTGIKR</sequence>
<organism evidence="1">
    <name type="scientific">Salix viminalis</name>
    <name type="common">Common osier</name>
    <name type="synonym">Basket willow</name>
    <dbReference type="NCBI Taxonomy" id="40686"/>
    <lineage>
        <taxon>Eukaryota</taxon>
        <taxon>Viridiplantae</taxon>
        <taxon>Streptophyta</taxon>
        <taxon>Embryophyta</taxon>
        <taxon>Tracheophyta</taxon>
        <taxon>Spermatophyta</taxon>
        <taxon>Magnoliopsida</taxon>
        <taxon>eudicotyledons</taxon>
        <taxon>Gunneridae</taxon>
        <taxon>Pentapetalae</taxon>
        <taxon>rosids</taxon>
        <taxon>fabids</taxon>
        <taxon>Malpighiales</taxon>
        <taxon>Salicaceae</taxon>
        <taxon>Saliceae</taxon>
        <taxon>Salix</taxon>
    </lineage>
</organism>